<comment type="caution">
    <text evidence="1">The sequence shown here is derived from an EMBL/GenBank/DDBJ whole genome shotgun (WGS) entry which is preliminary data.</text>
</comment>
<proteinExistence type="predicted"/>
<dbReference type="RefSeq" id="WP_179389576.1">
    <property type="nucleotide sequence ID" value="NZ_JACBYQ010000002.1"/>
</dbReference>
<sequence length="199" mass="22301">MVGEITELLLPDVEHWRSWLLENQATSSGVWLVLHKKGGAVTELSYAQALDEALCFGWIDGQSKSRDAESSYRRWTPRGAKSIWSVRNTEIVERLEREGRMQPAGRAAVDAAKADGRWGQAYARSTEAELPQDLLIAIAANPAAQEMFEVLNAKNRFSLYFRLSQLKTEAARQRKIAGFVEMLARHEAPHPQRAAPQGD</sequence>
<gene>
    <name evidence="1" type="ORF">FHU41_002095</name>
</gene>
<organism evidence="1 2">
    <name type="scientific">Psychromicrobium silvestre</name>
    <dbReference type="NCBI Taxonomy" id="1645614"/>
    <lineage>
        <taxon>Bacteria</taxon>
        <taxon>Bacillati</taxon>
        <taxon>Actinomycetota</taxon>
        <taxon>Actinomycetes</taxon>
        <taxon>Micrococcales</taxon>
        <taxon>Micrococcaceae</taxon>
        <taxon>Psychromicrobium</taxon>
    </lineage>
</organism>
<dbReference type="AlphaFoldDB" id="A0A7Y9LUH4"/>
<evidence type="ECO:0000313" key="2">
    <source>
        <dbReference type="Proteomes" id="UP000521748"/>
    </source>
</evidence>
<dbReference type="EMBL" id="JACBYQ010000002">
    <property type="protein sequence ID" value="NYE95845.1"/>
    <property type="molecule type" value="Genomic_DNA"/>
</dbReference>
<protein>
    <submittedName>
        <fullName evidence="1">Uncharacterized protein YdeI (YjbR/CyaY-like superfamily)</fullName>
    </submittedName>
</protein>
<evidence type="ECO:0000313" key="1">
    <source>
        <dbReference type="EMBL" id="NYE95845.1"/>
    </source>
</evidence>
<name>A0A7Y9LUH4_9MICC</name>
<keyword evidence="2" id="KW-1185">Reference proteome</keyword>
<dbReference type="Pfam" id="PF13376">
    <property type="entry name" value="OmdA"/>
    <property type="match status" value="1"/>
</dbReference>
<reference evidence="1 2" key="1">
    <citation type="submission" date="2020-07" db="EMBL/GenBank/DDBJ databases">
        <title>Sequencing the genomes of 1000 actinobacteria strains.</title>
        <authorList>
            <person name="Klenk H.-P."/>
        </authorList>
    </citation>
    <scope>NUCLEOTIDE SEQUENCE [LARGE SCALE GENOMIC DNA]</scope>
    <source>
        <strain evidence="1 2">DSM 102047</strain>
    </source>
</reference>
<accession>A0A7Y9LUH4</accession>
<dbReference type="Proteomes" id="UP000521748">
    <property type="component" value="Unassembled WGS sequence"/>
</dbReference>